<dbReference type="Proteomes" id="UP000820669">
    <property type="component" value="Unassembled WGS sequence"/>
</dbReference>
<keyword evidence="1" id="KW-1133">Transmembrane helix</keyword>
<dbReference type="PANTHER" id="PTHR40761">
    <property type="entry name" value="CONSERVED INTEGRAL MEMBRANE ALANINE VALINE AND LEUCINE RICH PROTEIN-RELATED"/>
    <property type="match status" value="1"/>
</dbReference>
<keyword evidence="4" id="KW-1185">Reference proteome</keyword>
<feature type="transmembrane region" description="Helical" evidence="1">
    <location>
        <begin position="248"/>
        <end position="268"/>
    </location>
</feature>
<sequence>MSLGLLSALAAAVCFGLASVLQAVAARADEQRAERLDPRLLLRLLGHWRFVLGLGLDGLGYVAMVAALRVLPVFVVQAAVAASLAVTAIAATRFFGTTLRRREWTAVVVVCLGLALLGLSAGAEGPGRAGDAFRIGLVVSVGLLAAAGALAARLPARPAAPLLGLVSGLGFGAVALASRALVGFRPGELLRDPAAYVIVVAGSLAFLCLTTALQRGSVTAVTAAMVVGETVPPAVIGVVLLGDGTRPGFGPVALLGFLAAVGAALALARFGEVETAPAPARRDQ</sequence>
<organism evidence="3 4">
    <name type="scientific">Pseudonocardia acidicola</name>
    <dbReference type="NCBI Taxonomy" id="2724939"/>
    <lineage>
        <taxon>Bacteria</taxon>
        <taxon>Bacillati</taxon>
        <taxon>Actinomycetota</taxon>
        <taxon>Actinomycetes</taxon>
        <taxon>Pseudonocardiales</taxon>
        <taxon>Pseudonocardiaceae</taxon>
        <taxon>Pseudonocardia</taxon>
    </lineage>
</organism>
<reference evidence="3 4" key="1">
    <citation type="submission" date="2020-04" db="EMBL/GenBank/DDBJ databases">
        <authorList>
            <person name="Klaysubun C."/>
            <person name="Duangmal K."/>
            <person name="Lipun K."/>
        </authorList>
    </citation>
    <scope>NUCLEOTIDE SEQUENCE [LARGE SCALE GENOMIC DNA]</scope>
    <source>
        <strain evidence="3 4">K10HN5</strain>
    </source>
</reference>
<dbReference type="PANTHER" id="PTHR40761:SF1">
    <property type="entry name" value="CONSERVED INTEGRAL MEMBRANE ALANINE VALINE AND LEUCINE RICH PROTEIN-RELATED"/>
    <property type="match status" value="1"/>
</dbReference>
<feature type="transmembrane region" description="Helical" evidence="1">
    <location>
        <begin position="220"/>
        <end position="242"/>
    </location>
</feature>
<comment type="caution">
    <text evidence="3">The sequence shown here is derived from an EMBL/GenBank/DDBJ whole genome shotgun (WGS) entry which is preliminary data.</text>
</comment>
<protein>
    <submittedName>
        <fullName evidence="3">DMT family transporter</fullName>
    </submittedName>
</protein>
<dbReference type="NCBIfam" id="NF038012">
    <property type="entry name" value="DMT_1"/>
    <property type="match status" value="1"/>
</dbReference>
<feature type="transmembrane region" description="Helical" evidence="1">
    <location>
        <begin position="159"/>
        <end position="182"/>
    </location>
</feature>
<feature type="transmembrane region" description="Helical" evidence="1">
    <location>
        <begin position="135"/>
        <end position="152"/>
    </location>
</feature>
<feature type="transmembrane region" description="Helical" evidence="1">
    <location>
        <begin position="104"/>
        <end position="123"/>
    </location>
</feature>
<feature type="signal peptide" evidence="2">
    <location>
        <begin position="1"/>
        <end position="25"/>
    </location>
</feature>
<keyword evidence="2" id="KW-0732">Signal</keyword>
<dbReference type="InterPro" id="IPR037185">
    <property type="entry name" value="EmrE-like"/>
</dbReference>
<feature type="transmembrane region" description="Helical" evidence="1">
    <location>
        <begin position="194"/>
        <end position="213"/>
    </location>
</feature>
<dbReference type="RefSeq" id="WP_169380878.1">
    <property type="nucleotide sequence ID" value="NZ_JAAXLA010000012.1"/>
</dbReference>
<accession>A0ABX1S790</accession>
<dbReference type="EMBL" id="JAAXLA010000012">
    <property type="protein sequence ID" value="NMH97430.1"/>
    <property type="molecule type" value="Genomic_DNA"/>
</dbReference>
<feature type="transmembrane region" description="Helical" evidence="1">
    <location>
        <begin position="59"/>
        <end position="92"/>
    </location>
</feature>
<name>A0ABX1S790_9PSEU</name>
<evidence type="ECO:0000313" key="4">
    <source>
        <dbReference type="Proteomes" id="UP000820669"/>
    </source>
</evidence>
<evidence type="ECO:0000256" key="2">
    <source>
        <dbReference type="SAM" id="SignalP"/>
    </source>
</evidence>
<evidence type="ECO:0000256" key="1">
    <source>
        <dbReference type="SAM" id="Phobius"/>
    </source>
</evidence>
<gene>
    <name evidence="3" type="ORF">HF526_08920</name>
</gene>
<proteinExistence type="predicted"/>
<evidence type="ECO:0000313" key="3">
    <source>
        <dbReference type="EMBL" id="NMH97430.1"/>
    </source>
</evidence>
<keyword evidence="1" id="KW-0472">Membrane</keyword>
<feature type="chain" id="PRO_5046639572" evidence="2">
    <location>
        <begin position="26"/>
        <end position="284"/>
    </location>
</feature>
<dbReference type="SUPFAM" id="SSF103481">
    <property type="entry name" value="Multidrug resistance efflux transporter EmrE"/>
    <property type="match status" value="1"/>
</dbReference>
<keyword evidence="1" id="KW-0812">Transmembrane</keyword>